<dbReference type="Proteomes" id="UP000315252">
    <property type="component" value="Unassembled WGS sequence"/>
</dbReference>
<dbReference type="Gene3D" id="3.90.320.10">
    <property type="match status" value="1"/>
</dbReference>
<dbReference type="EMBL" id="VHSH01000008">
    <property type="protein sequence ID" value="TQV76192.1"/>
    <property type="molecule type" value="Genomic_DNA"/>
</dbReference>
<dbReference type="InterPro" id="IPR027417">
    <property type="entry name" value="P-loop_NTPase"/>
</dbReference>
<dbReference type="AlphaFoldDB" id="A0A545TG37"/>
<gene>
    <name evidence="2" type="primary">addB</name>
    <name evidence="2" type="ORF">FKG95_21380</name>
</gene>
<dbReference type="SUPFAM" id="SSF52540">
    <property type="entry name" value="P-loop containing nucleoside triphosphate hydrolases"/>
    <property type="match status" value="1"/>
</dbReference>
<name>A0A545TG37_9PROT</name>
<dbReference type="SUPFAM" id="SSF52980">
    <property type="entry name" value="Restriction endonuclease-like"/>
    <property type="match status" value="1"/>
</dbReference>
<dbReference type="InterPro" id="IPR014153">
    <property type="entry name" value="Ds_break_AddB"/>
</dbReference>
<proteinExistence type="predicted"/>
<dbReference type="RefSeq" id="WP_142898455.1">
    <property type="nucleotide sequence ID" value="NZ_ML660059.1"/>
</dbReference>
<protein>
    <submittedName>
        <fullName evidence="2">Double-strand break repair protein AddB</fullName>
    </submittedName>
</protein>
<evidence type="ECO:0000313" key="2">
    <source>
        <dbReference type="EMBL" id="TQV76192.1"/>
    </source>
</evidence>
<dbReference type="InterPro" id="IPR011604">
    <property type="entry name" value="PDDEXK-like_dom_sf"/>
</dbReference>
<evidence type="ECO:0000313" key="3">
    <source>
        <dbReference type="Proteomes" id="UP000315252"/>
    </source>
</evidence>
<reference evidence="2 3" key="1">
    <citation type="submission" date="2019-06" db="EMBL/GenBank/DDBJ databases">
        <title>Whole genome sequence for Rhodospirillaceae sp. R148.</title>
        <authorList>
            <person name="Wang G."/>
        </authorList>
    </citation>
    <scope>NUCLEOTIDE SEQUENCE [LARGE SCALE GENOMIC DNA]</scope>
    <source>
        <strain evidence="2 3">R148</strain>
    </source>
</reference>
<dbReference type="InterPro" id="IPR011335">
    <property type="entry name" value="Restrct_endonuc-II-like"/>
</dbReference>
<dbReference type="InterPro" id="IPR038726">
    <property type="entry name" value="PDDEXK_AddAB-type"/>
</dbReference>
<evidence type="ECO:0000259" key="1">
    <source>
        <dbReference type="Pfam" id="PF12705"/>
    </source>
</evidence>
<comment type="caution">
    <text evidence="2">The sequence shown here is derived from an EMBL/GenBank/DDBJ whole genome shotgun (WGS) entry which is preliminary data.</text>
</comment>
<keyword evidence="3" id="KW-1185">Reference proteome</keyword>
<dbReference type="OrthoDB" id="9780606at2"/>
<dbReference type="Pfam" id="PF12705">
    <property type="entry name" value="PDDEXK_1"/>
    <property type="match status" value="1"/>
</dbReference>
<accession>A0A545TG37</accession>
<dbReference type="NCBIfam" id="TIGR02786">
    <property type="entry name" value="addB_alphas"/>
    <property type="match status" value="1"/>
</dbReference>
<feature type="domain" description="PD-(D/E)XK endonuclease-like" evidence="1">
    <location>
        <begin position="737"/>
        <end position="978"/>
    </location>
</feature>
<sequence length="1007" mass="110301">MSTADPKVLNIPAGVAFADALAEGVIQRWGHDPLTLAKVRILLPNRRACRVLQEAFLRISQARALLLPRLMPLGDLDADELELTSGDVTVDASAETEIPPAIPPLRRQLLLARLIMKWGEVAAADDGIDAPSEDQAVRLAAELASLLDQVETEGLDLRDLKNLVPQEYASHWQITLDFLEILSAQWPAIQAEAGCVGIAERRRLLLEAQAAAWQEIPPDFPIVVAGSTGSIPATAALIKVISSLPQGYVVLPGADLKAGERAWQAIGTDPSHPQYGLHHLLARLETDRNDVGAWSTREESAAAQERAGLLATALLPADVTPEWLDAIESMPSEDIAAALEPLQRIDCPGASEEAMVIALLMRESLEEDGRRAALVTPDRALARRVATELGRWGLTVDDSAGQPLATSLAGSFLRLTAEMIAGKLEPLATLAALKHPMASGGLSRERYLDRLRQMEKLVWRGVRPAPGFSGLLASLDEVSGNPKQDEQKADCRRFVEWLAQTAADFDQTLEAAENLENIIDAHIAFMEALAASDSESGAERIWLGEAGAALANFVDELRDAANSLPYVSRWRYPALLSSLLEGRVVRQSFSSHPRLSILGPLEARLLHPDVMILGGLNEGTWPMEVDSGPWLSRPMRADFNLPSPERRIGLSAHDFAQAASAPRVYITRATRVDGTPTVPSRWLLRLDALLQGLGISEALTSEAPDWLAWAEMLDKPDRTSRGKPPAPRPPLAARPRRLSVTRIETWRRDPYALYAREILRLRPLDPIDADPGGAEKGTIIHEILELFLQAYPDRWPADPEGKLLEIGAEVFERAAVRPGLRAFWWPRFLRIAEWFAGAEEAWREQTRRSYPEETGRLVLSAPGGAFELTAKADRIDALRDGGFAILDYKTGRIPTDPEVEMGYAPQLPLEAAMFNAGAFGDLRGEVTHLSYWRLTGGTTAGEMKPLKQSAADSAEAAITGLTSLITRFDNPETPYPAQPRHDRRLRFNDYAHLARIKEWTAGEGGSD</sequence>
<organism evidence="2 3">
    <name type="scientific">Denitrobaculum tricleocarpae</name>
    <dbReference type="NCBI Taxonomy" id="2591009"/>
    <lineage>
        <taxon>Bacteria</taxon>
        <taxon>Pseudomonadati</taxon>
        <taxon>Pseudomonadota</taxon>
        <taxon>Alphaproteobacteria</taxon>
        <taxon>Rhodospirillales</taxon>
        <taxon>Rhodospirillaceae</taxon>
        <taxon>Denitrobaculum</taxon>
    </lineage>
</organism>